<feature type="compositionally biased region" description="Pro residues" evidence="1">
    <location>
        <begin position="620"/>
        <end position="635"/>
    </location>
</feature>
<feature type="region of interest" description="Disordered" evidence="1">
    <location>
        <begin position="269"/>
        <end position="326"/>
    </location>
</feature>
<protein>
    <recommendedName>
        <fullName evidence="4">BRCT domain-containing protein</fullName>
    </recommendedName>
</protein>
<reference evidence="2" key="2">
    <citation type="submission" date="2023-06" db="EMBL/GenBank/DDBJ databases">
        <authorList>
            <person name="Kobayashi Y."/>
            <person name="Kayamori A."/>
            <person name="Aoki K."/>
            <person name="Shiwa Y."/>
            <person name="Fujita N."/>
            <person name="Sugita T."/>
            <person name="Iwasaki W."/>
            <person name="Tanaka N."/>
            <person name="Takashima M."/>
        </authorList>
    </citation>
    <scope>NUCLEOTIDE SEQUENCE</scope>
    <source>
        <strain evidence="2">HIS016</strain>
    </source>
</reference>
<organism evidence="2 3">
    <name type="scientific">Cutaneotrichosporon spelunceum</name>
    <dbReference type="NCBI Taxonomy" id="1672016"/>
    <lineage>
        <taxon>Eukaryota</taxon>
        <taxon>Fungi</taxon>
        <taxon>Dikarya</taxon>
        <taxon>Basidiomycota</taxon>
        <taxon>Agaricomycotina</taxon>
        <taxon>Tremellomycetes</taxon>
        <taxon>Trichosporonales</taxon>
        <taxon>Trichosporonaceae</taxon>
        <taxon>Cutaneotrichosporon</taxon>
    </lineage>
</organism>
<evidence type="ECO:0000313" key="2">
    <source>
        <dbReference type="EMBL" id="GMK59872.1"/>
    </source>
</evidence>
<comment type="caution">
    <text evidence="2">The sequence shown here is derived from an EMBL/GenBank/DDBJ whole genome shotgun (WGS) entry which is preliminary data.</text>
</comment>
<gene>
    <name evidence="2" type="ORF">CspeluHIS016_0900890</name>
</gene>
<feature type="region of interest" description="Disordered" evidence="1">
    <location>
        <begin position="386"/>
        <end position="710"/>
    </location>
</feature>
<dbReference type="CDD" id="cd11655">
    <property type="entry name" value="rap1_myb-like"/>
    <property type="match status" value="1"/>
</dbReference>
<evidence type="ECO:0000256" key="1">
    <source>
        <dbReference type="SAM" id="MobiDB-lite"/>
    </source>
</evidence>
<feature type="compositionally biased region" description="Low complexity" evidence="1">
    <location>
        <begin position="569"/>
        <end position="603"/>
    </location>
</feature>
<feature type="compositionally biased region" description="Basic and acidic residues" evidence="1">
    <location>
        <begin position="386"/>
        <end position="403"/>
    </location>
</feature>
<dbReference type="Proteomes" id="UP001222932">
    <property type="component" value="Unassembled WGS sequence"/>
</dbReference>
<reference evidence="2" key="1">
    <citation type="journal article" date="2023" name="BMC Genomics">
        <title>Chromosome-level genome assemblies of Cutaneotrichosporon spp. (Trichosporonales, Basidiomycota) reveal imbalanced evolution between nucleotide sequences and chromosome synteny.</title>
        <authorList>
            <person name="Kobayashi Y."/>
            <person name="Kayamori A."/>
            <person name="Aoki K."/>
            <person name="Shiwa Y."/>
            <person name="Matsutani M."/>
            <person name="Fujita N."/>
            <person name="Sugita T."/>
            <person name="Iwasaki W."/>
            <person name="Tanaka N."/>
            <person name="Takashima M."/>
        </authorList>
    </citation>
    <scope>NUCLEOTIDE SEQUENCE</scope>
    <source>
        <strain evidence="2">HIS016</strain>
    </source>
</reference>
<dbReference type="AlphaFoldDB" id="A0AAD3YFD7"/>
<dbReference type="EMBL" id="BTCM01000009">
    <property type="protein sequence ID" value="GMK59872.1"/>
    <property type="molecule type" value="Genomic_DNA"/>
</dbReference>
<accession>A0AAD3YFD7</accession>
<feature type="compositionally biased region" description="Pro residues" evidence="1">
    <location>
        <begin position="221"/>
        <end position="247"/>
    </location>
</feature>
<feature type="compositionally biased region" description="Low complexity" evidence="1">
    <location>
        <begin position="549"/>
        <end position="560"/>
    </location>
</feature>
<name>A0AAD3YFD7_9TREE</name>
<evidence type="ECO:0008006" key="4">
    <source>
        <dbReference type="Google" id="ProtNLM"/>
    </source>
</evidence>
<feature type="compositionally biased region" description="Basic and acidic residues" evidence="1">
    <location>
        <begin position="285"/>
        <end position="300"/>
    </location>
</feature>
<feature type="region of interest" description="Disordered" evidence="1">
    <location>
        <begin position="209"/>
        <end position="253"/>
    </location>
</feature>
<proteinExistence type="predicted"/>
<evidence type="ECO:0000313" key="3">
    <source>
        <dbReference type="Proteomes" id="UP001222932"/>
    </source>
</evidence>
<sequence length="786" mass="85071">MDVLAGERLYIEETQICDDAHTLASSITALGGSVVPSRAEATGILVNRSHPSFTPSSSDSPPQITYTWPAHCAAAKTRVDPSTLPAPILLNHWKPGSESVPLTVYVSINLRILRADEDRGATKAAVEAALAQLGALIVRKRAMADVMVVDRKTLFFLDKITAEVKKAGKEWQRFAEREWAEAVVREGRMLPLLNLEGETLPGPEEVTATEKNEGVQAPSPAQQPSPHLPPAAHPASPPSHDPDPPPTESSAALTQNPTHATDVDMGVEGAAAATSTPHRIIRPSSQKERKEEARRQREDSFAEDDVPFFKKAPGRPGGKPRNEYTPEDDDLLCRYLGRYHPNGAWSSRKTFQMMSWLERFKKNSVAFGKRVRRYAEAGLNGSLKTVAERATARERARSRDKSGDGPCMETEAGPSSGKGTEKASERPKRRLALSDDEDDEEPRKKSPPRLSLGRNRPGSGFPTQPPREAREPLFLPGPSEPDAQKAEERAQPPPPVEPATDVKEPQERAVPVSLAAEGPVPDIAAEDHAAAPVLEEPQEQMALETTAVPDQQPPSDEQPSNTKKREDPVATSPPATPEAPTSLTLAALTQAPPSAQLPAASAPSVPPTPTPTQPSAAQPNPTPTQLPSAQPPPSPSASTPRASAVSDLIDRRRTPRRPRPTLTTVTAPHSQPSRRRVLETVSIPGELCTPVPPPREDTSTPTSHAPPPQALTPAELQQKLEAGREIVTQAAQAYRGYIDRWLGLFGIGQAEIMAAVEEVRARTDLTRAPLVFDEVERVLEERYGRV</sequence>
<keyword evidence="3" id="KW-1185">Reference proteome</keyword>